<evidence type="ECO:0000313" key="3">
    <source>
        <dbReference type="Proteomes" id="UP000177040"/>
    </source>
</evidence>
<organism evidence="2 3">
    <name type="scientific">Candidatus Magasanikbacteria bacterium RIFCSPLOWO2_01_FULL_40_15</name>
    <dbReference type="NCBI Taxonomy" id="1798686"/>
    <lineage>
        <taxon>Bacteria</taxon>
        <taxon>Candidatus Magasanikiibacteriota</taxon>
    </lineage>
</organism>
<dbReference type="EMBL" id="MFQH01000024">
    <property type="protein sequence ID" value="OGH77450.1"/>
    <property type="molecule type" value="Genomic_DNA"/>
</dbReference>
<evidence type="ECO:0000256" key="1">
    <source>
        <dbReference type="SAM" id="MobiDB-lite"/>
    </source>
</evidence>
<protein>
    <submittedName>
        <fullName evidence="2">Uncharacterized protein</fullName>
    </submittedName>
</protein>
<reference evidence="2 3" key="1">
    <citation type="journal article" date="2016" name="Nat. Commun.">
        <title>Thousands of microbial genomes shed light on interconnected biogeochemical processes in an aquifer system.</title>
        <authorList>
            <person name="Anantharaman K."/>
            <person name="Brown C.T."/>
            <person name="Hug L.A."/>
            <person name="Sharon I."/>
            <person name="Castelle C.J."/>
            <person name="Probst A.J."/>
            <person name="Thomas B.C."/>
            <person name="Singh A."/>
            <person name="Wilkins M.J."/>
            <person name="Karaoz U."/>
            <person name="Brodie E.L."/>
            <person name="Williams K.H."/>
            <person name="Hubbard S.S."/>
            <person name="Banfield J.F."/>
        </authorList>
    </citation>
    <scope>NUCLEOTIDE SEQUENCE [LARGE SCALE GENOMIC DNA]</scope>
</reference>
<name>A0A1F6N160_9BACT</name>
<feature type="compositionally biased region" description="Pro residues" evidence="1">
    <location>
        <begin position="91"/>
        <end position="105"/>
    </location>
</feature>
<dbReference type="PRINTS" id="PR01217">
    <property type="entry name" value="PRICHEXTENSN"/>
</dbReference>
<dbReference type="AlphaFoldDB" id="A0A1F6N160"/>
<sequence>MIRQRTREFVFTIIFLLAFFLFNQTSFSLLANAKQSIIAEPASFSSNWQNPMSALRRDLSQTADLTQFSLDNSALARTPVTERPTIETSPIPSPSIPNDPIPPTEIPFQANPTEPTITPTPNPVEQLAPIESSQPVAPLSVPLDQTPLPPPSPPEDIPQPTPPAPIPIEASPIPSQSEQVGFSLFRYFFPWSLPVLAQTETTENNASPTNPPVEPIIVPTPEPKSEPAPATAPEPIAIPILTPTPKPEPIPDPEPVAIPAPIESPDPIKPEVPVVPPIVLPTEPLLEPIKSNEAVNTPKSESNQNSIVLPVILPSLESSEKTPEISFLEFGQFALSDLSLQKKIRRIVGAKLGLSFANHAGVSQKLIVQYTLGGNWEEVGLIDLHLENSNAINQGYFFFSLPAITDVSEIQRLGVRLIRQGETLDPLKNLFVDAVWLELDPDTIGLSDETSPVKLVSEKTDFVSEENPQFNFEYTKPEPPPPTIVSTVVDAIVNLFSDKPAPTMGTIASAITVETAVLDDEGKREPALEPEVKFNSANAFVVAMENNFHSLKPGKYTLKVDVYSPDGVYAHEEDFTWGVLAINTNSSIIMPGKPVYMQMAALRDDGHTICDAQLLLRVALPNGGEAMPAIQRSGLCGPNNVVDVPDYYSYFTPQEIGTYTMTLKNLDNGYEIKNIFEVRAEMPVEIERIGPTRIFPPAGYPVRLNFKVHNPVIGTLEERIPASFDLSTVELKLISSSATSSIDLIKKQKIIPPIIREEGDVQVLNWPIVWQAGDVYELTYDFDAPDISPYLFMLGPASFFANGEKTASSTFQEISQWQIASDSIGIIDPNGDGTALSCTPTPAGSHYATVDETVRQPTTPDTGDFIICANTQADTFAMTTLSGAPTSTDVAVWVYYDNGNTNMQWELSLWNDTESSQYGSSQQVSNRTVAGWSSATFSGLTLTQTQLDGLRIRFKNVQTVEGTAVSSTLYEAYGSVTYTNPAPVVTSVTLNNGSDITLTENTTTTVTASATITDINGYSDIISATAVIYRSGVTNTNNCTTDDNNCYSTSCQLTGCSGNSCTANCTFALQFHADPTDGSDTTPWSSEYWRAYITATDAAPQTGSAFSTAGSPEVVSLVGIDVTTSSKNYGQFSPGENMPLTVTTTVTSTGNTSVDIDIYGADMTSQTTGSIVPVSSQRYATSSNTFYASSTSLTAVSTTIDINIPKTTSSSTLQTKNIFWGWQAPLGVQAGVYSGVISFLGRINQLPWP</sequence>
<accession>A0A1F6N160</accession>
<gene>
    <name evidence="2" type="ORF">A2983_01970</name>
</gene>
<dbReference type="Proteomes" id="UP000177040">
    <property type="component" value="Unassembled WGS sequence"/>
</dbReference>
<evidence type="ECO:0000313" key="2">
    <source>
        <dbReference type="EMBL" id="OGH77450.1"/>
    </source>
</evidence>
<feature type="region of interest" description="Disordered" evidence="1">
    <location>
        <begin position="74"/>
        <end position="164"/>
    </location>
</feature>
<proteinExistence type="predicted"/>
<feature type="compositionally biased region" description="Pro residues" evidence="1">
    <location>
        <begin position="147"/>
        <end position="164"/>
    </location>
</feature>
<comment type="caution">
    <text evidence="2">The sequence shown here is derived from an EMBL/GenBank/DDBJ whole genome shotgun (WGS) entry which is preliminary data.</text>
</comment>